<evidence type="ECO:0000313" key="3">
    <source>
        <dbReference type="Proteomes" id="UP001054945"/>
    </source>
</evidence>
<evidence type="ECO:0000256" key="1">
    <source>
        <dbReference type="SAM" id="SignalP"/>
    </source>
</evidence>
<comment type="caution">
    <text evidence="2">The sequence shown here is derived from an EMBL/GenBank/DDBJ whole genome shotgun (WGS) entry which is preliminary data.</text>
</comment>
<feature type="signal peptide" evidence="1">
    <location>
        <begin position="1"/>
        <end position="16"/>
    </location>
</feature>
<evidence type="ECO:0000313" key="2">
    <source>
        <dbReference type="EMBL" id="GIY94536.1"/>
    </source>
</evidence>
<dbReference type="Proteomes" id="UP001054945">
    <property type="component" value="Unassembled WGS sequence"/>
</dbReference>
<dbReference type="Gene3D" id="3.40.50.2300">
    <property type="match status" value="1"/>
</dbReference>
<sequence length="76" mass="8803">MFKYGLLFYLFGFANCLPSVIRLGGLFDTDDAEQEHIFQIVTDWVNEGNDILPSSILKAYKEIHEPDNCFEVTKER</sequence>
<dbReference type="AlphaFoldDB" id="A0AAV4XH71"/>
<proteinExistence type="predicted"/>
<organism evidence="2 3">
    <name type="scientific">Caerostris extrusa</name>
    <name type="common">Bark spider</name>
    <name type="synonym">Caerostris bankana</name>
    <dbReference type="NCBI Taxonomy" id="172846"/>
    <lineage>
        <taxon>Eukaryota</taxon>
        <taxon>Metazoa</taxon>
        <taxon>Ecdysozoa</taxon>
        <taxon>Arthropoda</taxon>
        <taxon>Chelicerata</taxon>
        <taxon>Arachnida</taxon>
        <taxon>Araneae</taxon>
        <taxon>Araneomorphae</taxon>
        <taxon>Entelegynae</taxon>
        <taxon>Araneoidea</taxon>
        <taxon>Araneidae</taxon>
        <taxon>Caerostris</taxon>
    </lineage>
</organism>
<keyword evidence="3" id="KW-1185">Reference proteome</keyword>
<accession>A0AAV4XH71</accession>
<dbReference type="EMBL" id="BPLR01017799">
    <property type="protein sequence ID" value="GIY94536.1"/>
    <property type="molecule type" value="Genomic_DNA"/>
</dbReference>
<name>A0AAV4XH71_CAEEX</name>
<gene>
    <name evidence="2" type="ORF">CEXT_46611</name>
</gene>
<feature type="chain" id="PRO_5043697123" evidence="1">
    <location>
        <begin position="17"/>
        <end position="76"/>
    </location>
</feature>
<keyword evidence="1" id="KW-0732">Signal</keyword>
<reference evidence="2 3" key="1">
    <citation type="submission" date="2021-06" db="EMBL/GenBank/DDBJ databases">
        <title>Caerostris extrusa draft genome.</title>
        <authorList>
            <person name="Kono N."/>
            <person name="Arakawa K."/>
        </authorList>
    </citation>
    <scope>NUCLEOTIDE SEQUENCE [LARGE SCALE GENOMIC DNA]</scope>
</reference>
<protein>
    <submittedName>
        <fullName evidence="2">Uncharacterized protein</fullName>
    </submittedName>
</protein>